<dbReference type="Pfam" id="PF01593">
    <property type="entry name" value="Amino_oxidase"/>
    <property type="match status" value="1"/>
</dbReference>
<dbReference type="OrthoDB" id="7777654at2759"/>
<reference evidence="8 9" key="1">
    <citation type="submission" date="2015-01" db="EMBL/GenBank/DDBJ databases">
        <title>The Genome Sequence of Fonsecaea multimorphosa CBS 102226.</title>
        <authorList>
            <consortium name="The Broad Institute Genomics Platform"/>
            <person name="Cuomo C."/>
            <person name="de Hoog S."/>
            <person name="Gorbushina A."/>
            <person name="Stielow B."/>
            <person name="Teixiera M."/>
            <person name="Abouelleil A."/>
            <person name="Chapman S.B."/>
            <person name="Priest M."/>
            <person name="Young S.K."/>
            <person name="Wortman J."/>
            <person name="Nusbaum C."/>
            <person name="Birren B."/>
        </authorList>
    </citation>
    <scope>NUCLEOTIDE SEQUENCE [LARGE SCALE GENOMIC DNA]</scope>
    <source>
        <strain evidence="8 9">CBS 102226</strain>
    </source>
</reference>
<evidence type="ECO:0000256" key="1">
    <source>
        <dbReference type="ARBA" id="ARBA00001974"/>
    </source>
</evidence>
<feature type="binding site" evidence="5">
    <location>
        <position position="389"/>
    </location>
    <ligand>
        <name>substrate</name>
    </ligand>
</feature>
<dbReference type="InterPro" id="IPR001613">
    <property type="entry name" value="Flavin_amine_oxidase"/>
</dbReference>
<evidence type="ECO:0000256" key="3">
    <source>
        <dbReference type="ARBA" id="ARBA00023002"/>
    </source>
</evidence>
<dbReference type="InterPro" id="IPR050703">
    <property type="entry name" value="Flavin_MAO"/>
</dbReference>
<dbReference type="PANTHER" id="PTHR43563:SF1">
    <property type="entry name" value="AMINE OXIDASE [FLAVIN-CONTAINING] B"/>
    <property type="match status" value="1"/>
</dbReference>
<keyword evidence="3 6" id="KW-0560">Oxidoreductase</keyword>
<evidence type="ECO:0000256" key="4">
    <source>
        <dbReference type="ARBA" id="ARBA00048448"/>
    </source>
</evidence>
<keyword evidence="9" id="KW-1185">Reference proteome</keyword>
<dbReference type="Gene3D" id="3.50.50.60">
    <property type="entry name" value="FAD/NAD(P)-binding domain"/>
    <property type="match status" value="2"/>
</dbReference>
<comment type="similarity">
    <text evidence="2 6">Belongs to the flavin monoamine oxidase family.</text>
</comment>
<feature type="binding site" evidence="5">
    <location>
        <position position="58"/>
    </location>
    <ligand>
        <name>FAD</name>
        <dbReference type="ChEBI" id="CHEBI:57692"/>
    </ligand>
</feature>
<feature type="domain" description="Amine oxidase" evidence="7">
    <location>
        <begin position="58"/>
        <end position="484"/>
    </location>
</feature>
<dbReference type="STRING" id="1442371.A0A0D2H060"/>
<proteinExistence type="inferred from homology"/>
<evidence type="ECO:0000259" key="7">
    <source>
        <dbReference type="Pfam" id="PF01593"/>
    </source>
</evidence>
<evidence type="ECO:0000256" key="2">
    <source>
        <dbReference type="ARBA" id="ARBA00005995"/>
    </source>
</evidence>
<keyword evidence="6" id="KW-0285">Flavoprotein</keyword>
<dbReference type="Gene3D" id="3.90.660.10">
    <property type="match status" value="2"/>
</dbReference>
<sequence length="497" mass="54791">MSSSMNDSIKHDSREGFHWTKKDGLKRGLPSSSVIQPGTNLQAHNNVYDTTIIGAGYTGLTAARDLTTSGLSVLLLEARDRIGGRTWTSTINGHQYELGGQYVHWGQPNLWRELSRYSMQQDIDACLDPTGGPNISTVLTKEGLKSMSKEENAAIMDSAFQKFINIDGDLGKSIMPLPYDPTLVSEAVHLDELTLKDRINQIQQDLEPLERTILEGLLLSLTGGKLETTGFFGVLVLWALCAYSLDCLVRAAAAFKLRRGQSDFARRFFQEALDSQKLSYAFNCPVASVKDRVGQIEVITKDGLHFWTKRVICTVPLNVLSSIYFDPPVRELSDDVLAGINSNQSTKLHVITSSGALSSWDGLTYPHNRLVHASGEGTTSWGDSHLVCFGASYNHIDPEDNIEETLAAVKIFHQDIDVKSMVFHDWSKDEYSKGGWCSYTATAATKYLGKLRASRGKVILASSDWALGWRGFIDGAIEEGTRAAFTVKTELAKEPKA</sequence>
<dbReference type="InterPro" id="IPR036188">
    <property type="entry name" value="FAD/NAD-bd_sf"/>
</dbReference>
<comment type="catalytic activity">
    <reaction evidence="4">
        <text>a secondary aliphatic amine + O2 + H2O = a primary amine + an aldehyde + H2O2</text>
        <dbReference type="Rhea" id="RHEA:26414"/>
        <dbReference type="ChEBI" id="CHEBI:15377"/>
        <dbReference type="ChEBI" id="CHEBI:15379"/>
        <dbReference type="ChEBI" id="CHEBI:16240"/>
        <dbReference type="ChEBI" id="CHEBI:17478"/>
        <dbReference type="ChEBI" id="CHEBI:58855"/>
        <dbReference type="ChEBI" id="CHEBI:65296"/>
        <dbReference type="EC" id="1.4.3.4"/>
    </reaction>
</comment>
<dbReference type="Proteomes" id="UP000053411">
    <property type="component" value="Unassembled WGS sequence"/>
</dbReference>
<dbReference type="EC" id="1.4.3.-" evidence="6"/>
<dbReference type="GO" id="GO:0097621">
    <property type="term" value="F:monoamine oxidase activity"/>
    <property type="evidence" value="ECO:0007669"/>
    <property type="project" value="UniProtKB-EC"/>
</dbReference>
<feature type="binding site" evidence="5">
    <location>
        <position position="286"/>
    </location>
    <ligand>
        <name>FAD</name>
        <dbReference type="ChEBI" id="CHEBI:57692"/>
    </ligand>
</feature>
<evidence type="ECO:0000313" key="8">
    <source>
        <dbReference type="EMBL" id="KIX95210.1"/>
    </source>
</evidence>
<name>A0A0D2H060_9EURO</name>
<dbReference type="SUPFAM" id="SSF51905">
    <property type="entry name" value="FAD/NAD(P)-binding domain"/>
    <property type="match status" value="1"/>
</dbReference>
<keyword evidence="6" id="KW-0274">FAD</keyword>
<protein>
    <recommendedName>
        <fullName evidence="6">Amine oxidase</fullName>
        <ecNumber evidence="6">1.4.3.-</ecNumber>
    </recommendedName>
</protein>
<comment type="cofactor">
    <cofactor evidence="1 6">
        <name>FAD</name>
        <dbReference type="ChEBI" id="CHEBI:57692"/>
    </cofactor>
</comment>
<evidence type="ECO:0000256" key="6">
    <source>
        <dbReference type="RuleBase" id="RU362067"/>
    </source>
</evidence>
<evidence type="ECO:0000313" key="9">
    <source>
        <dbReference type="Proteomes" id="UP000053411"/>
    </source>
</evidence>
<dbReference type="VEuPathDB" id="FungiDB:Z520_09126"/>
<evidence type="ECO:0000256" key="5">
    <source>
        <dbReference type="PIRSR" id="PIRSR601613-1"/>
    </source>
</evidence>
<dbReference type="GeneID" id="27714872"/>
<dbReference type="AlphaFoldDB" id="A0A0D2H060"/>
<organism evidence="8 9">
    <name type="scientific">Fonsecaea multimorphosa CBS 102226</name>
    <dbReference type="NCBI Taxonomy" id="1442371"/>
    <lineage>
        <taxon>Eukaryota</taxon>
        <taxon>Fungi</taxon>
        <taxon>Dikarya</taxon>
        <taxon>Ascomycota</taxon>
        <taxon>Pezizomycotina</taxon>
        <taxon>Eurotiomycetes</taxon>
        <taxon>Chaetothyriomycetidae</taxon>
        <taxon>Chaetothyriales</taxon>
        <taxon>Herpotrichiellaceae</taxon>
        <taxon>Fonsecaea</taxon>
    </lineage>
</organism>
<gene>
    <name evidence="8" type="ORF">Z520_09126</name>
</gene>
<dbReference type="PANTHER" id="PTHR43563">
    <property type="entry name" value="AMINE OXIDASE"/>
    <property type="match status" value="1"/>
</dbReference>
<dbReference type="InterPro" id="IPR002937">
    <property type="entry name" value="Amino_oxidase"/>
</dbReference>
<accession>A0A0D2H060</accession>
<dbReference type="RefSeq" id="XP_016629333.1">
    <property type="nucleotide sequence ID" value="XM_016779622.1"/>
</dbReference>
<dbReference type="EMBL" id="KN848083">
    <property type="protein sequence ID" value="KIX95210.1"/>
    <property type="molecule type" value="Genomic_DNA"/>
</dbReference>
<dbReference type="PRINTS" id="PR00757">
    <property type="entry name" value="AMINEOXDASEF"/>
</dbReference>
<feature type="binding site" evidence="5">
    <location>
        <begin position="77"/>
        <end position="78"/>
    </location>
    <ligand>
        <name>FAD</name>
        <dbReference type="ChEBI" id="CHEBI:57692"/>
    </ligand>
</feature>